<feature type="signal peptide" evidence="2">
    <location>
        <begin position="1"/>
        <end position="25"/>
    </location>
</feature>
<proteinExistence type="predicted"/>
<organism evidence="3 4">
    <name type="scientific">Thermocrispum agreste</name>
    <dbReference type="NCBI Taxonomy" id="37925"/>
    <lineage>
        <taxon>Bacteria</taxon>
        <taxon>Bacillati</taxon>
        <taxon>Actinomycetota</taxon>
        <taxon>Actinomycetes</taxon>
        <taxon>Pseudonocardiales</taxon>
        <taxon>Pseudonocardiaceae</taxon>
        <taxon>Thermocrispum</taxon>
    </lineage>
</organism>
<evidence type="ECO:0008006" key="5">
    <source>
        <dbReference type="Google" id="ProtNLM"/>
    </source>
</evidence>
<gene>
    <name evidence="3" type="ORF">DIU77_009955</name>
</gene>
<sequence length="186" mass="19840">MRKVVAAVVTVVGWLTAVMVGASLATTPTASSTSAAPPPTPSDQPADPSHTAMPTRPSDGTSTVGEEQLRIRGCVIRFDHKDRHGRTVPRKHINRTHACVGVHRVYADRRTGELVLTGPHGGAIVFITVSPDETLLARGITCGASGGVGVTRLRCYDRQGQQVPADSPRIYGRSANLWIGWVSWQA</sequence>
<keyword evidence="2" id="KW-0732">Signal</keyword>
<accession>A0ABD6FF68</accession>
<feature type="region of interest" description="Disordered" evidence="1">
    <location>
        <begin position="28"/>
        <end position="66"/>
    </location>
</feature>
<evidence type="ECO:0000313" key="4">
    <source>
        <dbReference type="Proteomes" id="UP000249324"/>
    </source>
</evidence>
<dbReference type="EMBL" id="QGUI02000108">
    <property type="protein sequence ID" value="MFO7192552.1"/>
    <property type="molecule type" value="Genomic_DNA"/>
</dbReference>
<reference evidence="3 4" key="1">
    <citation type="journal article" date="2021" name="BMC Genomics">
        <title>Genome-resolved metagenome and metatranscriptome analyses of thermophilic composting reveal key bacterial players and their metabolic interactions.</title>
        <authorList>
            <person name="Braga L.P.P."/>
            <person name="Pereira R.V."/>
            <person name="Martins L.F."/>
            <person name="Moura L.M.S."/>
            <person name="Sanchez F.B."/>
            <person name="Patane J.S.L."/>
            <person name="da Silva A.M."/>
            <person name="Setubal J.C."/>
        </authorList>
    </citation>
    <scope>NUCLEOTIDE SEQUENCE [LARGE SCALE GENOMIC DNA]</scope>
    <source>
        <strain evidence="3">ZC4RG45</strain>
    </source>
</reference>
<evidence type="ECO:0000313" key="3">
    <source>
        <dbReference type="EMBL" id="MFO7192552.1"/>
    </source>
</evidence>
<evidence type="ECO:0000256" key="1">
    <source>
        <dbReference type="SAM" id="MobiDB-lite"/>
    </source>
</evidence>
<protein>
    <recommendedName>
        <fullName evidence="5">Serine/threonine protein kinase</fullName>
    </recommendedName>
</protein>
<dbReference type="Proteomes" id="UP000249324">
    <property type="component" value="Unassembled WGS sequence"/>
</dbReference>
<feature type="chain" id="PRO_5044891503" description="Serine/threonine protein kinase" evidence="2">
    <location>
        <begin position="26"/>
        <end position="186"/>
    </location>
</feature>
<evidence type="ECO:0000256" key="2">
    <source>
        <dbReference type="SAM" id="SignalP"/>
    </source>
</evidence>
<name>A0ABD6FF68_9PSEU</name>
<comment type="caution">
    <text evidence="3">The sequence shown here is derived from an EMBL/GenBank/DDBJ whole genome shotgun (WGS) entry which is preliminary data.</text>
</comment>
<dbReference type="AlphaFoldDB" id="A0ABD6FF68"/>